<feature type="region of interest" description="Disordered" evidence="3">
    <location>
        <begin position="1"/>
        <end position="27"/>
    </location>
</feature>
<dbReference type="InterPro" id="IPR029063">
    <property type="entry name" value="SAM-dependent_MTases_sf"/>
</dbReference>
<dbReference type="EMBL" id="MHMJ01000048">
    <property type="protein sequence ID" value="OGZ24527.1"/>
    <property type="molecule type" value="Genomic_DNA"/>
</dbReference>
<evidence type="ECO:0000256" key="1">
    <source>
        <dbReference type="ARBA" id="ARBA00022603"/>
    </source>
</evidence>
<dbReference type="Gene3D" id="3.40.50.150">
    <property type="entry name" value="Vaccinia Virus protein VP39"/>
    <property type="match status" value="1"/>
</dbReference>
<organism evidence="5 6">
    <name type="scientific">Candidatus Nealsonbacteria bacterium RIFCSPLOWO2_02_39_8</name>
    <dbReference type="NCBI Taxonomy" id="1801674"/>
    <lineage>
        <taxon>Bacteria</taxon>
        <taxon>Candidatus Nealsoniibacteriota</taxon>
    </lineage>
</organism>
<dbReference type="AlphaFoldDB" id="A0A1G2EFG8"/>
<name>A0A1G2EFG8_9BACT</name>
<feature type="compositionally biased region" description="Basic and acidic residues" evidence="3">
    <location>
        <begin position="15"/>
        <end position="25"/>
    </location>
</feature>
<protein>
    <recommendedName>
        <fullName evidence="4">DNA methylase N-4/N-6 domain-containing protein</fullName>
    </recommendedName>
</protein>
<dbReference type="GO" id="GO:0003677">
    <property type="term" value="F:DNA binding"/>
    <property type="evidence" value="ECO:0007669"/>
    <property type="project" value="InterPro"/>
</dbReference>
<evidence type="ECO:0000259" key="4">
    <source>
        <dbReference type="Pfam" id="PF01555"/>
    </source>
</evidence>
<comment type="caution">
    <text evidence="5">The sequence shown here is derived from an EMBL/GenBank/DDBJ whole genome shotgun (WGS) entry which is preliminary data.</text>
</comment>
<evidence type="ECO:0000313" key="5">
    <source>
        <dbReference type="EMBL" id="OGZ24527.1"/>
    </source>
</evidence>
<evidence type="ECO:0000313" key="6">
    <source>
        <dbReference type="Proteomes" id="UP000176216"/>
    </source>
</evidence>
<sequence length="70" mass="8405">MGYNLKDIWSNSRLHKQDPEREKHPTQKPLVIIDRMIRASSSKNGIVLDRAPKDREPFFIYIIEKRGRKW</sequence>
<keyword evidence="1" id="KW-0489">Methyltransferase</keyword>
<dbReference type="SUPFAM" id="SSF53335">
    <property type="entry name" value="S-adenosyl-L-methionine-dependent methyltransferases"/>
    <property type="match status" value="1"/>
</dbReference>
<dbReference type="InterPro" id="IPR002941">
    <property type="entry name" value="DNA_methylase_N4/N6"/>
</dbReference>
<gene>
    <name evidence="5" type="ORF">A2W71_00980</name>
</gene>
<feature type="domain" description="DNA methylase N-4/N-6" evidence="4">
    <location>
        <begin position="3"/>
        <end position="49"/>
    </location>
</feature>
<reference evidence="5 6" key="1">
    <citation type="journal article" date="2016" name="Nat. Commun.">
        <title>Thousands of microbial genomes shed light on interconnected biogeochemical processes in an aquifer system.</title>
        <authorList>
            <person name="Anantharaman K."/>
            <person name="Brown C.T."/>
            <person name="Hug L.A."/>
            <person name="Sharon I."/>
            <person name="Castelle C.J."/>
            <person name="Probst A.J."/>
            <person name="Thomas B.C."/>
            <person name="Singh A."/>
            <person name="Wilkins M.J."/>
            <person name="Karaoz U."/>
            <person name="Brodie E.L."/>
            <person name="Williams K.H."/>
            <person name="Hubbard S.S."/>
            <person name="Banfield J.F."/>
        </authorList>
    </citation>
    <scope>NUCLEOTIDE SEQUENCE [LARGE SCALE GENOMIC DNA]</scope>
</reference>
<dbReference type="Proteomes" id="UP000176216">
    <property type="component" value="Unassembled WGS sequence"/>
</dbReference>
<dbReference type="GO" id="GO:0032259">
    <property type="term" value="P:methylation"/>
    <property type="evidence" value="ECO:0007669"/>
    <property type="project" value="UniProtKB-KW"/>
</dbReference>
<dbReference type="Pfam" id="PF01555">
    <property type="entry name" value="N6_N4_Mtase"/>
    <property type="match status" value="1"/>
</dbReference>
<evidence type="ECO:0000256" key="3">
    <source>
        <dbReference type="SAM" id="MobiDB-lite"/>
    </source>
</evidence>
<dbReference type="GO" id="GO:0008170">
    <property type="term" value="F:N-methyltransferase activity"/>
    <property type="evidence" value="ECO:0007669"/>
    <property type="project" value="InterPro"/>
</dbReference>
<evidence type="ECO:0000256" key="2">
    <source>
        <dbReference type="ARBA" id="ARBA00022679"/>
    </source>
</evidence>
<accession>A0A1G2EFG8</accession>
<keyword evidence="2" id="KW-0808">Transferase</keyword>
<proteinExistence type="predicted"/>